<gene>
    <name evidence="5" type="ORF">A3B87_03130</name>
</gene>
<sequence length="248" mass="28915">MGYTGERLIIGNEKCGPQTDIYQEHIARYKFAQQFVENKTVMDIACGTGYGAKILADKAQEVWGGDISEEAIKIAKEKYSGENVHFRVMDASELPFDNNSFDLVVSFETIEHIKDYKSYLFEIKRVLKQGGRLILSTPDKRITRRLGIENKFHLKEFNKKELADILKNDFKLEFFGQRPVAKMSLKQKILQQMYFIYKRFGGLGRLASKERREKIGREIEGLEKDFEVREEKNEQGYLYMIILADRNN</sequence>
<evidence type="ECO:0000259" key="4">
    <source>
        <dbReference type="Pfam" id="PF08241"/>
    </source>
</evidence>
<dbReference type="SUPFAM" id="SSF53335">
    <property type="entry name" value="S-adenosyl-L-methionine-dependent methyltransferases"/>
    <property type="match status" value="1"/>
</dbReference>
<organism evidence="5 6">
    <name type="scientific">Candidatus Kuenenbacteria bacterium RIFCSPHIGHO2_02_FULL_39_13</name>
    <dbReference type="NCBI Taxonomy" id="1798561"/>
    <lineage>
        <taxon>Bacteria</taxon>
        <taxon>Candidatus Kueneniibacteriota</taxon>
    </lineage>
</organism>
<dbReference type="Pfam" id="PF08241">
    <property type="entry name" value="Methyltransf_11"/>
    <property type="match status" value="1"/>
</dbReference>
<dbReference type="Proteomes" id="UP000179136">
    <property type="component" value="Unassembled WGS sequence"/>
</dbReference>
<proteinExistence type="inferred from homology"/>
<dbReference type="InterPro" id="IPR029063">
    <property type="entry name" value="SAM-dependent_MTases_sf"/>
</dbReference>
<keyword evidence="3" id="KW-0808">Transferase</keyword>
<evidence type="ECO:0000256" key="3">
    <source>
        <dbReference type="ARBA" id="ARBA00022679"/>
    </source>
</evidence>
<evidence type="ECO:0000313" key="5">
    <source>
        <dbReference type="EMBL" id="OGG87185.1"/>
    </source>
</evidence>
<protein>
    <recommendedName>
        <fullName evidence="4">Methyltransferase type 11 domain-containing protein</fullName>
    </recommendedName>
</protein>
<dbReference type="CDD" id="cd02440">
    <property type="entry name" value="AdoMet_MTases"/>
    <property type="match status" value="1"/>
</dbReference>
<dbReference type="STRING" id="1798561.A3B87_03130"/>
<keyword evidence="2" id="KW-0489">Methyltransferase</keyword>
<dbReference type="GO" id="GO:0032259">
    <property type="term" value="P:methylation"/>
    <property type="evidence" value="ECO:0007669"/>
    <property type="project" value="UniProtKB-KW"/>
</dbReference>
<evidence type="ECO:0000256" key="2">
    <source>
        <dbReference type="ARBA" id="ARBA00022603"/>
    </source>
</evidence>
<dbReference type="InterPro" id="IPR051052">
    <property type="entry name" value="Diverse_substrate_MTase"/>
</dbReference>
<dbReference type="GO" id="GO:0008757">
    <property type="term" value="F:S-adenosylmethionine-dependent methyltransferase activity"/>
    <property type="evidence" value="ECO:0007669"/>
    <property type="project" value="InterPro"/>
</dbReference>
<dbReference type="AlphaFoldDB" id="A0A1F6FMW1"/>
<dbReference type="Gene3D" id="3.40.50.150">
    <property type="entry name" value="Vaccinia Virus protein VP39"/>
    <property type="match status" value="1"/>
</dbReference>
<dbReference type="PANTHER" id="PTHR44942:SF4">
    <property type="entry name" value="METHYLTRANSFERASE TYPE 11 DOMAIN-CONTAINING PROTEIN"/>
    <property type="match status" value="1"/>
</dbReference>
<reference evidence="5 6" key="1">
    <citation type="journal article" date="2016" name="Nat. Commun.">
        <title>Thousands of microbial genomes shed light on interconnected biogeochemical processes in an aquifer system.</title>
        <authorList>
            <person name="Anantharaman K."/>
            <person name="Brown C.T."/>
            <person name="Hug L.A."/>
            <person name="Sharon I."/>
            <person name="Castelle C.J."/>
            <person name="Probst A.J."/>
            <person name="Thomas B.C."/>
            <person name="Singh A."/>
            <person name="Wilkins M.J."/>
            <person name="Karaoz U."/>
            <person name="Brodie E.L."/>
            <person name="Williams K.H."/>
            <person name="Hubbard S.S."/>
            <person name="Banfield J.F."/>
        </authorList>
    </citation>
    <scope>NUCLEOTIDE SEQUENCE [LARGE SCALE GENOMIC DNA]</scope>
</reference>
<feature type="domain" description="Methyltransferase type 11" evidence="4">
    <location>
        <begin position="43"/>
        <end position="135"/>
    </location>
</feature>
<name>A0A1F6FMW1_9BACT</name>
<evidence type="ECO:0000256" key="1">
    <source>
        <dbReference type="ARBA" id="ARBA00008361"/>
    </source>
</evidence>
<evidence type="ECO:0000313" key="6">
    <source>
        <dbReference type="Proteomes" id="UP000179136"/>
    </source>
</evidence>
<dbReference type="EMBL" id="MFMW01000019">
    <property type="protein sequence ID" value="OGG87185.1"/>
    <property type="molecule type" value="Genomic_DNA"/>
</dbReference>
<dbReference type="InterPro" id="IPR013216">
    <property type="entry name" value="Methyltransf_11"/>
</dbReference>
<comment type="similarity">
    <text evidence="1">Belongs to the methyltransferase superfamily.</text>
</comment>
<dbReference type="PANTHER" id="PTHR44942">
    <property type="entry name" value="METHYLTRANSF_11 DOMAIN-CONTAINING PROTEIN"/>
    <property type="match status" value="1"/>
</dbReference>
<comment type="caution">
    <text evidence="5">The sequence shown here is derived from an EMBL/GenBank/DDBJ whole genome shotgun (WGS) entry which is preliminary data.</text>
</comment>
<accession>A0A1F6FMW1</accession>